<accession>A0A8J2WWP9</accession>
<dbReference type="Proteomes" id="UP000789595">
    <property type="component" value="Unassembled WGS sequence"/>
</dbReference>
<comment type="caution">
    <text evidence="3">The sequence shown here is derived from an EMBL/GenBank/DDBJ whole genome shotgun (WGS) entry which is preliminary data.</text>
</comment>
<feature type="signal peptide" evidence="2">
    <location>
        <begin position="1"/>
        <end position="19"/>
    </location>
</feature>
<feature type="region of interest" description="Disordered" evidence="1">
    <location>
        <begin position="404"/>
        <end position="424"/>
    </location>
</feature>
<dbReference type="AlphaFoldDB" id="A0A8J2WWP9"/>
<keyword evidence="2" id="KW-0732">Signal</keyword>
<evidence type="ECO:0000313" key="4">
    <source>
        <dbReference type="Proteomes" id="UP000789595"/>
    </source>
</evidence>
<name>A0A8J2WWP9_9STRA</name>
<sequence>MRMRKMFLQLLGLLWAATAQDTADIGICYTRNNARDANRRTVKDNLRKVLVAAQSVRRHDSSLPLCLFTDLDKDTVESYAGPLFRHILPDGFSTFMPRSEAEKALVSGDSLSRAKLRSRLGRILNLARAPYALTLFLDDDTFACLPTNGATGVRGALRALQSRAGMKAYRHYDIRAHTFAKHRREKIALRDAHECAWALAKDGSRLGAGLEAHCYDALMQGADSASMVPCHAGASFCGGVQGGALAVTPGPRLSKFSEDWARAYVDYYSSSKGDETSSSWGGDQAPLAALMDAHCNAHPELALPSGPQNNTSAEKWTVGALPYALNVRDASERPSDATLKCTVPLMGPMLVLHQKRYLKEYLGTRDRLDSVCATTNKGYAWLSANVTSAIEGKRCKWMGRPEVNATDSTMRPRRGPRRQAVRTSDREVALARIAAAEDLRERQIQEAHERRRRRKRGGPPVPRAPAPRATSLSMRNRQKRKERLNMRRGAESVAYEAVALA</sequence>
<evidence type="ECO:0000256" key="2">
    <source>
        <dbReference type="SAM" id="SignalP"/>
    </source>
</evidence>
<proteinExistence type="predicted"/>
<dbReference type="EMBL" id="CAKKNE010000001">
    <property type="protein sequence ID" value="CAH0364451.1"/>
    <property type="molecule type" value="Genomic_DNA"/>
</dbReference>
<gene>
    <name evidence="3" type="ORF">PECAL_1P08130</name>
</gene>
<reference evidence="3" key="1">
    <citation type="submission" date="2021-11" db="EMBL/GenBank/DDBJ databases">
        <authorList>
            <consortium name="Genoscope - CEA"/>
            <person name="William W."/>
        </authorList>
    </citation>
    <scope>NUCLEOTIDE SEQUENCE</scope>
</reference>
<feature type="compositionally biased region" description="Basic residues" evidence="1">
    <location>
        <begin position="411"/>
        <end position="420"/>
    </location>
</feature>
<organism evidence="3 4">
    <name type="scientific">Pelagomonas calceolata</name>
    <dbReference type="NCBI Taxonomy" id="35677"/>
    <lineage>
        <taxon>Eukaryota</taxon>
        <taxon>Sar</taxon>
        <taxon>Stramenopiles</taxon>
        <taxon>Ochrophyta</taxon>
        <taxon>Pelagophyceae</taxon>
        <taxon>Pelagomonadales</taxon>
        <taxon>Pelagomonadaceae</taxon>
        <taxon>Pelagomonas</taxon>
    </lineage>
</organism>
<feature type="region of interest" description="Disordered" evidence="1">
    <location>
        <begin position="447"/>
        <end position="489"/>
    </location>
</feature>
<evidence type="ECO:0000313" key="3">
    <source>
        <dbReference type="EMBL" id="CAH0364451.1"/>
    </source>
</evidence>
<feature type="chain" id="PRO_5035211554" description="Nucleotide-diphospho-sugar transferase domain-containing protein" evidence="2">
    <location>
        <begin position="20"/>
        <end position="501"/>
    </location>
</feature>
<evidence type="ECO:0000256" key="1">
    <source>
        <dbReference type="SAM" id="MobiDB-lite"/>
    </source>
</evidence>
<protein>
    <recommendedName>
        <fullName evidence="5">Nucleotide-diphospho-sugar transferase domain-containing protein</fullName>
    </recommendedName>
</protein>
<dbReference type="OrthoDB" id="4262at2759"/>
<evidence type="ECO:0008006" key="5">
    <source>
        <dbReference type="Google" id="ProtNLM"/>
    </source>
</evidence>
<keyword evidence="4" id="KW-1185">Reference proteome</keyword>